<sequence length="219" mass="23448">MTYLSMNIPGRSMFAIAKQKLMPVVIINDVSQAEPLREALKEGGVYTAEITLRTPNALKIIRIISEDPDFCVGAGTVLSPGDADQAQSAGAQFMVSPGLSLAVVDECDRSAVPYFPGVATPTEIQRARDLGFNELKFFPAEALGGAQYLKAVVAPFHDMKFIPTGGINLSNVDSYFAVPQVLAVGGSWIVNEKLLASRDFSAITSLTREAVSYIKSLSS</sequence>
<dbReference type="PROSITE" id="PS00160">
    <property type="entry name" value="ALDOLASE_KDPG_KHG_2"/>
    <property type="match status" value="1"/>
</dbReference>
<dbReference type="InterPro" id="IPR031338">
    <property type="entry name" value="KDPG/KHG_AS_2"/>
</dbReference>
<keyword evidence="8" id="KW-0119">Carbohydrate metabolism</keyword>
<name>A0A6J7ERT7_9ZZZZ</name>
<evidence type="ECO:0000256" key="6">
    <source>
        <dbReference type="ARBA" id="ARBA00023239"/>
    </source>
</evidence>
<keyword evidence="6" id="KW-0456">Lyase</keyword>
<dbReference type="InterPro" id="IPR031337">
    <property type="entry name" value="KDPG/KHG_AS_1"/>
</dbReference>
<dbReference type="EC" id="4.1.2.14" evidence="5"/>
<evidence type="ECO:0000256" key="8">
    <source>
        <dbReference type="ARBA" id="ARBA00023277"/>
    </source>
</evidence>
<evidence type="ECO:0000256" key="4">
    <source>
        <dbReference type="ARBA" id="ARBA00011233"/>
    </source>
</evidence>
<proteinExistence type="inferred from homology"/>
<dbReference type="InterPro" id="IPR000887">
    <property type="entry name" value="Aldlse_KDPG_KHG"/>
</dbReference>
<dbReference type="SUPFAM" id="SSF51569">
    <property type="entry name" value="Aldolase"/>
    <property type="match status" value="1"/>
</dbReference>
<evidence type="ECO:0000256" key="3">
    <source>
        <dbReference type="ARBA" id="ARBA00006906"/>
    </source>
</evidence>
<keyword evidence="7" id="KW-0704">Schiff base</keyword>
<organism evidence="9">
    <name type="scientific">freshwater metagenome</name>
    <dbReference type="NCBI Taxonomy" id="449393"/>
    <lineage>
        <taxon>unclassified sequences</taxon>
        <taxon>metagenomes</taxon>
        <taxon>ecological metagenomes</taxon>
    </lineage>
</organism>
<dbReference type="CDD" id="cd00452">
    <property type="entry name" value="KDPG_aldolase"/>
    <property type="match status" value="1"/>
</dbReference>
<protein>
    <recommendedName>
        <fullName evidence="5">2-dehydro-3-deoxy-phosphogluconate aldolase</fullName>
        <ecNumber evidence="5">4.1.2.14</ecNumber>
    </recommendedName>
</protein>
<dbReference type="PROSITE" id="PS00159">
    <property type="entry name" value="ALDOLASE_KDPG_KHG_1"/>
    <property type="match status" value="1"/>
</dbReference>
<dbReference type="PANTHER" id="PTHR30246">
    <property type="entry name" value="2-KETO-3-DEOXY-6-PHOSPHOGLUCONATE ALDOLASE"/>
    <property type="match status" value="1"/>
</dbReference>
<comment type="pathway">
    <text evidence="2">Carbohydrate acid metabolism; 2-dehydro-3-deoxy-D-gluconate degradation; D-glyceraldehyde 3-phosphate and pyruvate from 2-dehydro-3-deoxy-D-gluconate: step 2/2.</text>
</comment>
<dbReference type="PANTHER" id="PTHR30246:SF1">
    <property type="entry name" value="2-DEHYDRO-3-DEOXY-6-PHOSPHOGALACTONATE ALDOLASE-RELATED"/>
    <property type="match status" value="1"/>
</dbReference>
<evidence type="ECO:0000256" key="2">
    <source>
        <dbReference type="ARBA" id="ARBA00004736"/>
    </source>
</evidence>
<dbReference type="GO" id="GO:0008675">
    <property type="term" value="F:2-dehydro-3-deoxy-phosphogluconate aldolase activity"/>
    <property type="evidence" value="ECO:0007669"/>
    <property type="project" value="UniProtKB-EC"/>
</dbReference>
<gene>
    <name evidence="9" type="ORF">UFOPK3482_00401</name>
</gene>
<dbReference type="InterPro" id="IPR013785">
    <property type="entry name" value="Aldolase_TIM"/>
</dbReference>
<comment type="similarity">
    <text evidence="3">Belongs to the KHG/KDPG aldolase family.</text>
</comment>
<dbReference type="AlphaFoldDB" id="A0A6J7ERT7"/>
<dbReference type="NCBIfam" id="TIGR01182">
    <property type="entry name" value="eda"/>
    <property type="match status" value="1"/>
</dbReference>
<accession>A0A6J7ERT7</accession>
<comment type="subunit">
    <text evidence="4">Homotrimer.</text>
</comment>
<comment type="catalytic activity">
    <reaction evidence="1">
        <text>2-dehydro-3-deoxy-6-phospho-D-gluconate = D-glyceraldehyde 3-phosphate + pyruvate</text>
        <dbReference type="Rhea" id="RHEA:17089"/>
        <dbReference type="ChEBI" id="CHEBI:15361"/>
        <dbReference type="ChEBI" id="CHEBI:57569"/>
        <dbReference type="ChEBI" id="CHEBI:59776"/>
        <dbReference type="EC" id="4.1.2.14"/>
    </reaction>
</comment>
<reference evidence="9" key="1">
    <citation type="submission" date="2020-05" db="EMBL/GenBank/DDBJ databases">
        <authorList>
            <person name="Chiriac C."/>
            <person name="Salcher M."/>
            <person name="Ghai R."/>
            <person name="Kavagutti S V."/>
        </authorList>
    </citation>
    <scope>NUCLEOTIDE SEQUENCE</scope>
</reference>
<dbReference type="EMBL" id="CAFBLZ010000022">
    <property type="protein sequence ID" value="CAB4883994.1"/>
    <property type="molecule type" value="Genomic_DNA"/>
</dbReference>
<evidence type="ECO:0000313" key="9">
    <source>
        <dbReference type="EMBL" id="CAB4883994.1"/>
    </source>
</evidence>
<dbReference type="Gene3D" id="3.20.20.70">
    <property type="entry name" value="Aldolase class I"/>
    <property type="match status" value="1"/>
</dbReference>
<evidence type="ECO:0000256" key="7">
    <source>
        <dbReference type="ARBA" id="ARBA00023270"/>
    </source>
</evidence>
<evidence type="ECO:0000256" key="1">
    <source>
        <dbReference type="ARBA" id="ARBA00000654"/>
    </source>
</evidence>
<dbReference type="Pfam" id="PF01081">
    <property type="entry name" value="Aldolase"/>
    <property type="match status" value="1"/>
</dbReference>
<evidence type="ECO:0000256" key="5">
    <source>
        <dbReference type="ARBA" id="ARBA00013063"/>
    </source>
</evidence>